<sequence length="136" mass="15386">MDAPVRRVFTEVVRLFGETGGQHAHTRTHGKQTRFGVHHVDTMEDAELEKGRTVKMRKRNVLQFGEALVPTTRNEPLPPPPQLLAGEQLFAVRTWPQLNETLNSPLSTVHFHFGVCSANASDWLRSSLNYHVHTLV</sequence>
<dbReference type="Proteomes" id="UP001283361">
    <property type="component" value="Unassembled WGS sequence"/>
</dbReference>
<organism evidence="1 2">
    <name type="scientific">Elysia crispata</name>
    <name type="common">lettuce slug</name>
    <dbReference type="NCBI Taxonomy" id="231223"/>
    <lineage>
        <taxon>Eukaryota</taxon>
        <taxon>Metazoa</taxon>
        <taxon>Spiralia</taxon>
        <taxon>Lophotrochozoa</taxon>
        <taxon>Mollusca</taxon>
        <taxon>Gastropoda</taxon>
        <taxon>Heterobranchia</taxon>
        <taxon>Euthyneura</taxon>
        <taxon>Panpulmonata</taxon>
        <taxon>Sacoglossa</taxon>
        <taxon>Placobranchoidea</taxon>
        <taxon>Plakobranchidae</taxon>
        <taxon>Elysia</taxon>
    </lineage>
</organism>
<keyword evidence="2" id="KW-1185">Reference proteome</keyword>
<name>A0AAE1A4I8_9GAST</name>
<protein>
    <submittedName>
        <fullName evidence="1">Uncharacterized protein</fullName>
    </submittedName>
</protein>
<accession>A0AAE1A4I8</accession>
<comment type="caution">
    <text evidence="1">The sequence shown here is derived from an EMBL/GenBank/DDBJ whole genome shotgun (WGS) entry which is preliminary data.</text>
</comment>
<evidence type="ECO:0000313" key="2">
    <source>
        <dbReference type="Proteomes" id="UP001283361"/>
    </source>
</evidence>
<gene>
    <name evidence="1" type="ORF">RRG08_059461</name>
</gene>
<reference evidence="1" key="1">
    <citation type="journal article" date="2023" name="G3 (Bethesda)">
        <title>A reference genome for the long-term kleptoplast-retaining sea slug Elysia crispata morphotype clarki.</title>
        <authorList>
            <person name="Eastman K.E."/>
            <person name="Pendleton A.L."/>
            <person name="Shaikh M.A."/>
            <person name="Suttiyut T."/>
            <person name="Ogas R."/>
            <person name="Tomko P."/>
            <person name="Gavelis G."/>
            <person name="Widhalm J.R."/>
            <person name="Wisecaver J.H."/>
        </authorList>
    </citation>
    <scope>NUCLEOTIDE SEQUENCE</scope>
    <source>
        <strain evidence="1">ECLA1</strain>
    </source>
</reference>
<dbReference type="EMBL" id="JAWDGP010002684">
    <property type="protein sequence ID" value="KAK3780817.1"/>
    <property type="molecule type" value="Genomic_DNA"/>
</dbReference>
<evidence type="ECO:0000313" key="1">
    <source>
        <dbReference type="EMBL" id="KAK3780817.1"/>
    </source>
</evidence>
<dbReference type="AlphaFoldDB" id="A0AAE1A4I8"/>
<proteinExistence type="predicted"/>